<gene>
    <name evidence="1" type="ORF">GH714_017274</name>
</gene>
<accession>A0A6A6M1Z1</accession>
<name>A0A6A6M1Z1_HEVBR</name>
<proteinExistence type="predicted"/>
<keyword evidence="2" id="KW-1185">Reference proteome</keyword>
<comment type="caution">
    <text evidence="1">The sequence shown here is derived from an EMBL/GenBank/DDBJ whole genome shotgun (WGS) entry which is preliminary data.</text>
</comment>
<evidence type="ECO:0000313" key="2">
    <source>
        <dbReference type="Proteomes" id="UP000467840"/>
    </source>
</evidence>
<evidence type="ECO:0000313" key="1">
    <source>
        <dbReference type="EMBL" id="KAF2306383.1"/>
    </source>
</evidence>
<reference evidence="1 2" key="1">
    <citation type="journal article" date="2020" name="Mol. Plant">
        <title>The Chromosome-Based Rubber Tree Genome Provides New Insights into Spurge Genome Evolution and Rubber Biosynthesis.</title>
        <authorList>
            <person name="Liu J."/>
            <person name="Shi C."/>
            <person name="Shi C.C."/>
            <person name="Li W."/>
            <person name="Zhang Q.J."/>
            <person name="Zhang Y."/>
            <person name="Li K."/>
            <person name="Lu H.F."/>
            <person name="Shi C."/>
            <person name="Zhu S.T."/>
            <person name="Xiao Z.Y."/>
            <person name="Nan H."/>
            <person name="Yue Y."/>
            <person name="Zhu X.G."/>
            <person name="Wu Y."/>
            <person name="Hong X.N."/>
            <person name="Fan G.Y."/>
            <person name="Tong Y."/>
            <person name="Zhang D."/>
            <person name="Mao C.L."/>
            <person name="Liu Y.L."/>
            <person name="Hao S.J."/>
            <person name="Liu W.Q."/>
            <person name="Lv M.Q."/>
            <person name="Zhang H.B."/>
            <person name="Liu Y."/>
            <person name="Hu-Tang G.R."/>
            <person name="Wang J.P."/>
            <person name="Wang J.H."/>
            <person name="Sun Y.H."/>
            <person name="Ni S.B."/>
            <person name="Chen W.B."/>
            <person name="Zhang X.C."/>
            <person name="Jiao Y.N."/>
            <person name="Eichler E.E."/>
            <person name="Li G.H."/>
            <person name="Liu X."/>
            <person name="Gao L.Z."/>
        </authorList>
    </citation>
    <scope>NUCLEOTIDE SEQUENCE [LARGE SCALE GENOMIC DNA]</scope>
    <source>
        <strain evidence="2">cv. GT1</strain>
        <tissue evidence="1">Leaf</tissue>
    </source>
</reference>
<dbReference type="AlphaFoldDB" id="A0A6A6M1Z1"/>
<sequence length="102" mass="10935">MGLGLLAIDSRECSTDWRPDAKRLIKCPRGYSLLAYPPDSFISSIIIMAQAGQSSAPSSSVGRDSGATASPSVFILPSMENLLALRHRLILVLAKKCTNLES</sequence>
<protein>
    <submittedName>
        <fullName evidence="1">Uncharacterized protein</fullName>
    </submittedName>
</protein>
<dbReference type="EMBL" id="JAAGAX010000008">
    <property type="protein sequence ID" value="KAF2306383.1"/>
    <property type="molecule type" value="Genomic_DNA"/>
</dbReference>
<organism evidence="1 2">
    <name type="scientific">Hevea brasiliensis</name>
    <name type="common">Para rubber tree</name>
    <name type="synonym">Siphonia brasiliensis</name>
    <dbReference type="NCBI Taxonomy" id="3981"/>
    <lineage>
        <taxon>Eukaryota</taxon>
        <taxon>Viridiplantae</taxon>
        <taxon>Streptophyta</taxon>
        <taxon>Embryophyta</taxon>
        <taxon>Tracheophyta</taxon>
        <taxon>Spermatophyta</taxon>
        <taxon>Magnoliopsida</taxon>
        <taxon>eudicotyledons</taxon>
        <taxon>Gunneridae</taxon>
        <taxon>Pentapetalae</taxon>
        <taxon>rosids</taxon>
        <taxon>fabids</taxon>
        <taxon>Malpighiales</taxon>
        <taxon>Euphorbiaceae</taxon>
        <taxon>Crotonoideae</taxon>
        <taxon>Micrandreae</taxon>
        <taxon>Hevea</taxon>
    </lineage>
</organism>
<dbReference type="Proteomes" id="UP000467840">
    <property type="component" value="Chromosome 9"/>
</dbReference>